<accession>A0A8H3F8V0</accession>
<evidence type="ECO:0000256" key="6">
    <source>
        <dbReference type="ARBA" id="ARBA00022692"/>
    </source>
</evidence>
<feature type="transmembrane region" description="Helical" evidence="10">
    <location>
        <begin position="278"/>
        <end position="298"/>
    </location>
</feature>
<evidence type="ECO:0000256" key="8">
    <source>
        <dbReference type="ARBA" id="ARBA00022989"/>
    </source>
</evidence>
<keyword evidence="5 10" id="KW-0808">Transferase</keyword>
<keyword evidence="6 10" id="KW-0812">Transmembrane</keyword>
<dbReference type="EMBL" id="CAJPDQ010000016">
    <property type="protein sequence ID" value="CAF9920817.1"/>
    <property type="molecule type" value="Genomic_DNA"/>
</dbReference>
<evidence type="ECO:0000256" key="3">
    <source>
        <dbReference type="ARBA" id="ARBA00008715"/>
    </source>
</evidence>
<feature type="transmembrane region" description="Helical" evidence="10">
    <location>
        <begin position="383"/>
        <end position="404"/>
    </location>
</feature>
<sequence length="606" mass="68502">MSAHKPRKKPQKDDHDGNAASESVKTVVQVDATSQKPTFPLAAFYWPARSGVSQWTVIPLTLIVAGLLRWATSFWGYSGFDTPPMHGDFEAQRHWMEITTKLPVARWYFYNLDYWGLDYPPLTAYHSWLIGILGSFLNPKWFALDSSRGLESPDLKLFMRVTVIVSEYLIYIPSLVIFNRRLAKQSGLNTWQTSVALMAILLQPSTILIDHAHFQYNTVMLGFTLAAMANMLADRLLWSCVFFVAALGFKQMALYYAPVVFAYLLGVCLQPKINPTRLIAIAITTVASFAVVFAPLLVGASYNHYRDQNLAQQLPKPVLLDFVLEKLPVKIESGHFLYPVVLQLAQSIHRIFPLARGLFEDKVANVWCAIHTVYKLNRFSIAFLSRLSLLTTLVALSPSVFVLLLAPKKKLIPYAFASCAWSFFLCSFQVHEKSVLLPLLPMTSLLAGRHGLYPEVRAWIGWANVLGTWTMYPLLKRDELRVPYAVWTLLWMYLLALSPASDSTYSSRSGLSVFTKALHLCSYAIMVAWHIVEAFVSPPDGKPDLWVVINCVIGAAGFGICYLWCTWQLILHSDLLRRFGIPGSTELHRETYTFQSSRVELQKKTV</sequence>
<feature type="transmembrane region" description="Helical" evidence="10">
    <location>
        <begin position="544"/>
        <end position="570"/>
    </location>
</feature>
<evidence type="ECO:0000313" key="13">
    <source>
        <dbReference type="Proteomes" id="UP000664169"/>
    </source>
</evidence>
<dbReference type="Pfam" id="PF03155">
    <property type="entry name" value="Alg6_Alg8"/>
    <property type="match status" value="2"/>
</dbReference>
<comment type="pathway">
    <text evidence="2 10">Protein modification; protein glycosylation.</text>
</comment>
<dbReference type="PANTHER" id="PTHR12413">
    <property type="entry name" value="DOLICHYL GLYCOSYLTRANSFERASE"/>
    <property type="match status" value="1"/>
</dbReference>
<feature type="transmembrane region" description="Helical" evidence="10">
    <location>
        <begin position="484"/>
        <end position="501"/>
    </location>
</feature>
<dbReference type="InterPro" id="IPR004856">
    <property type="entry name" value="Glyco_trans_ALG6/ALG8"/>
</dbReference>
<keyword evidence="4 10" id="KW-0328">Glycosyltransferase</keyword>
<dbReference type="UniPathway" id="UPA00378"/>
<keyword evidence="13" id="KW-1185">Reference proteome</keyword>
<feature type="transmembrane region" description="Helical" evidence="10">
    <location>
        <begin position="221"/>
        <end position="247"/>
    </location>
</feature>
<dbReference type="Proteomes" id="UP000664169">
    <property type="component" value="Unassembled WGS sequence"/>
</dbReference>
<keyword evidence="7 10" id="KW-0256">Endoplasmic reticulum</keyword>
<comment type="subcellular location">
    <subcellularLocation>
        <location evidence="1 10">Endoplasmic reticulum membrane</location>
        <topology evidence="1 10">Multi-pass membrane protein</topology>
    </subcellularLocation>
</comment>
<feature type="transmembrane region" description="Helical" evidence="10">
    <location>
        <begin position="119"/>
        <end position="137"/>
    </location>
</feature>
<evidence type="ECO:0000256" key="9">
    <source>
        <dbReference type="ARBA" id="ARBA00023136"/>
    </source>
</evidence>
<feature type="transmembrane region" description="Helical" evidence="10">
    <location>
        <begin position="513"/>
        <end position="532"/>
    </location>
</feature>
<evidence type="ECO:0000256" key="10">
    <source>
        <dbReference type="RuleBase" id="RU363110"/>
    </source>
</evidence>
<dbReference type="PANTHER" id="PTHR12413:SF1">
    <property type="entry name" value="DOLICHYL PYROPHOSPHATE MAN9GLCNAC2 ALPHA-1,3-GLUCOSYLTRANSFERASE"/>
    <property type="match status" value="1"/>
</dbReference>
<proteinExistence type="inferred from homology"/>
<reference evidence="12" key="1">
    <citation type="submission" date="2021-03" db="EMBL/GenBank/DDBJ databases">
        <authorList>
            <person name="Tagirdzhanova G."/>
        </authorList>
    </citation>
    <scope>NUCLEOTIDE SEQUENCE</scope>
</reference>
<comment type="similarity">
    <text evidence="3 10">Belongs to the ALG6/ALG8 glucosyltransferase family.</text>
</comment>
<keyword evidence="9 10" id="KW-0472">Membrane</keyword>
<dbReference type="EC" id="2.4.1.-" evidence="10"/>
<evidence type="ECO:0000256" key="1">
    <source>
        <dbReference type="ARBA" id="ARBA00004477"/>
    </source>
</evidence>
<name>A0A8H3F8V0_9LECA</name>
<feature type="compositionally biased region" description="Basic residues" evidence="11">
    <location>
        <begin position="1"/>
        <end position="10"/>
    </location>
</feature>
<evidence type="ECO:0000256" key="2">
    <source>
        <dbReference type="ARBA" id="ARBA00004922"/>
    </source>
</evidence>
<organism evidence="12 13">
    <name type="scientific">Gomphillus americanus</name>
    <dbReference type="NCBI Taxonomy" id="1940652"/>
    <lineage>
        <taxon>Eukaryota</taxon>
        <taxon>Fungi</taxon>
        <taxon>Dikarya</taxon>
        <taxon>Ascomycota</taxon>
        <taxon>Pezizomycotina</taxon>
        <taxon>Lecanoromycetes</taxon>
        <taxon>OSLEUM clade</taxon>
        <taxon>Ostropomycetidae</taxon>
        <taxon>Ostropales</taxon>
        <taxon>Graphidaceae</taxon>
        <taxon>Gomphilloideae</taxon>
        <taxon>Gomphillus</taxon>
    </lineage>
</organism>
<evidence type="ECO:0000256" key="11">
    <source>
        <dbReference type="SAM" id="MobiDB-lite"/>
    </source>
</evidence>
<dbReference type="AlphaFoldDB" id="A0A8H3F8V0"/>
<evidence type="ECO:0000256" key="7">
    <source>
        <dbReference type="ARBA" id="ARBA00022824"/>
    </source>
</evidence>
<dbReference type="OrthoDB" id="5589195at2759"/>
<feature type="region of interest" description="Disordered" evidence="11">
    <location>
        <begin position="1"/>
        <end position="25"/>
    </location>
</feature>
<evidence type="ECO:0000256" key="5">
    <source>
        <dbReference type="ARBA" id="ARBA00022679"/>
    </source>
</evidence>
<feature type="transmembrane region" description="Helical" evidence="10">
    <location>
        <begin position="157"/>
        <end position="178"/>
    </location>
</feature>
<protein>
    <recommendedName>
        <fullName evidence="10">Alpha-1,3-glucosyltransferase</fullName>
        <ecNumber evidence="10">2.4.1.-</ecNumber>
    </recommendedName>
</protein>
<comment type="caution">
    <text evidence="12">The sequence shown here is derived from an EMBL/GenBank/DDBJ whole genome shotgun (WGS) entry which is preliminary data.</text>
</comment>
<evidence type="ECO:0000256" key="4">
    <source>
        <dbReference type="ARBA" id="ARBA00022676"/>
    </source>
</evidence>
<evidence type="ECO:0000313" key="12">
    <source>
        <dbReference type="EMBL" id="CAF9920817.1"/>
    </source>
</evidence>
<dbReference type="GO" id="GO:0005789">
    <property type="term" value="C:endoplasmic reticulum membrane"/>
    <property type="evidence" value="ECO:0007669"/>
    <property type="project" value="UniProtKB-SubCell"/>
</dbReference>
<dbReference type="GO" id="GO:0042281">
    <property type="term" value="F:dolichyl pyrophosphate Man9GlcNAc2 alpha-1,3-glucosyltransferase activity"/>
    <property type="evidence" value="ECO:0007669"/>
    <property type="project" value="TreeGrafter"/>
</dbReference>
<keyword evidence="8 10" id="KW-1133">Transmembrane helix</keyword>
<gene>
    <name evidence="12" type="ORF">GOMPHAMPRED_002144</name>
</gene>